<gene>
    <name evidence="2" type="ORF">AAJCM20276_14000</name>
</gene>
<dbReference type="InterPro" id="IPR012825">
    <property type="entry name" value="BluB"/>
</dbReference>
<dbReference type="GO" id="GO:0016491">
    <property type="term" value="F:oxidoreductase activity"/>
    <property type="evidence" value="ECO:0007669"/>
    <property type="project" value="InterPro"/>
</dbReference>
<protein>
    <submittedName>
        <fullName evidence="2">5,6-dimethylbenzimidazole synthase</fullName>
    </submittedName>
</protein>
<dbReference type="Gene3D" id="3.40.109.10">
    <property type="entry name" value="NADH Oxidase"/>
    <property type="match status" value="1"/>
</dbReference>
<dbReference type="InterPro" id="IPR050627">
    <property type="entry name" value="Nitroreductase/BluB"/>
</dbReference>
<evidence type="ECO:0000313" key="3">
    <source>
        <dbReference type="Proteomes" id="UP000515220"/>
    </source>
</evidence>
<organism evidence="2 3">
    <name type="scientific">Acetobacter aceti</name>
    <dbReference type="NCBI Taxonomy" id="435"/>
    <lineage>
        <taxon>Bacteria</taxon>
        <taxon>Pseudomonadati</taxon>
        <taxon>Pseudomonadota</taxon>
        <taxon>Alphaproteobacteria</taxon>
        <taxon>Acetobacterales</taxon>
        <taxon>Acetobacteraceae</taxon>
        <taxon>Acetobacter</taxon>
        <taxon>Acetobacter subgen. Acetobacter</taxon>
    </lineage>
</organism>
<evidence type="ECO:0000313" key="2">
    <source>
        <dbReference type="EMBL" id="BCI66776.1"/>
    </source>
</evidence>
<name>A0A6S6PIW0_ACEAC</name>
<reference evidence="2 3" key="1">
    <citation type="submission" date="2020-07" db="EMBL/GenBank/DDBJ databases">
        <title>Complete Genome Sequence of an acetic acid bacterium, Acetobacter aceti JCM20276.</title>
        <authorList>
            <person name="Hirose Y."/>
            <person name="Mihara H."/>
        </authorList>
    </citation>
    <scope>NUCLEOTIDE SEQUENCE [LARGE SCALE GENOMIC DNA]</scope>
    <source>
        <strain evidence="2 3">JCM20276</strain>
    </source>
</reference>
<dbReference type="SUPFAM" id="SSF55469">
    <property type="entry name" value="FMN-dependent nitroreductase-like"/>
    <property type="match status" value="1"/>
</dbReference>
<dbReference type="Proteomes" id="UP000515220">
    <property type="component" value="Chromosome"/>
</dbReference>
<dbReference type="PANTHER" id="PTHR23026:SF123">
    <property type="entry name" value="NAD(P)H NITROREDUCTASE RV3131-RELATED"/>
    <property type="match status" value="1"/>
</dbReference>
<accession>A0A6S6PIW0</accession>
<proteinExistence type="predicted"/>
<dbReference type="InterPro" id="IPR029479">
    <property type="entry name" value="Nitroreductase"/>
</dbReference>
<sequence>MTASSVLEDVFRWRRDVRHFRPEPVAEATLDELLQVASMAPSVGLSEPWRFMRVDSPVRREAVRSLFARSQAEALAEREDEDAAAYARLKLAGLDDAPHHIAVFSVEDPEQGRGLGRRTMPETTVWSTVMAIHTFWLAAAAQGIGVGWVSILEPEAVRQALESPPSWCFIAYLCVGYPRERHDTPELERLGWEQRQSVCREWIRR</sequence>
<dbReference type="Pfam" id="PF00881">
    <property type="entry name" value="Nitroreductase"/>
    <property type="match status" value="1"/>
</dbReference>
<dbReference type="AlphaFoldDB" id="A0A6S6PIW0"/>
<dbReference type="NCBIfam" id="TIGR02476">
    <property type="entry name" value="BluB"/>
    <property type="match status" value="1"/>
</dbReference>
<dbReference type="InterPro" id="IPR000415">
    <property type="entry name" value="Nitroreductase-like"/>
</dbReference>
<evidence type="ECO:0000259" key="1">
    <source>
        <dbReference type="Pfam" id="PF00881"/>
    </source>
</evidence>
<feature type="domain" description="Nitroreductase" evidence="1">
    <location>
        <begin position="12"/>
        <end position="177"/>
    </location>
</feature>
<dbReference type="RefSeq" id="WP_099347776.1">
    <property type="nucleotide sequence ID" value="NZ_AP023326.1"/>
</dbReference>
<dbReference type="PANTHER" id="PTHR23026">
    <property type="entry name" value="NADPH NITROREDUCTASE"/>
    <property type="match status" value="1"/>
</dbReference>
<dbReference type="EMBL" id="AP023326">
    <property type="protein sequence ID" value="BCI66776.1"/>
    <property type="molecule type" value="Genomic_DNA"/>
</dbReference>